<dbReference type="SMART" id="SM00209">
    <property type="entry name" value="TSP1"/>
    <property type="match status" value="5"/>
</dbReference>
<dbReference type="PROSITE" id="PS01186">
    <property type="entry name" value="EGF_2"/>
    <property type="match status" value="1"/>
</dbReference>
<gene>
    <name evidence="4" type="ORF">P5673_015765</name>
</gene>
<dbReference type="InterPro" id="IPR000742">
    <property type="entry name" value="EGF"/>
</dbReference>
<dbReference type="PROSITE" id="PS50092">
    <property type="entry name" value="TSP1"/>
    <property type="match status" value="2"/>
</dbReference>
<reference evidence="4" key="2">
    <citation type="journal article" date="2023" name="Science">
        <title>Genomic signatures of disease resistance in endangered staghorn corals.</title>
        <authorList>
            <person name="Vollmer S.V."/>
            <person name="Selwyn J.D."/>
            <person name="Despard B.A."/>
            <person name="Roesel C.L."/>
        </authorList>
    </citation>
    <scope>NUCLEOTIDE SEQUENCE</scope>
    <source>
        <strain evidence="4">K2</strain>
    </source>
</reference>
<keyword evidence="5" id="KW-1185">Reference proteome</keyword>
<dbReference type="InterPro" id="IPR000884">
    <property type="entry name" value="TSP1_rpt"/>
</dbReference>
<evidence type="ECO:0000259" key="2">
    <source>
        <dbReference type="PROSITE" id="PS00022"/>
    </source>
</evidence>
<dbReference type="InterPro" id="IPR051418">
    <property type="entry name" value="Spondin/Thrombospondin_T1"/>
</dbReference>
<evidence type="ECO:0000313" key="4">
    <source>
        <dbReference type="EMBL" id="KAK2561283.1"/>
    </source>
</evidence>
<dbReference type="PANTHER" id="PTHR11311">
    <property type="entry name" value="SPONDIN"/>
    <property type="match status" value="1"/>
</dbReference>
<feature type="domain" description="EGF-like" evidence="3">
    <location>
        <begin position="235"/>
        <end position="247"/>
    </location>
</feature>
<dbReference type="AlphaFoldDB" id="A0AAD9QH75"/>
<dbReference type="Gene3D" id="2.20.100.10">
    <property type="entry name" value="Thrombospondin type-1 (TSP1) repeat"/>
    <property type="match status" value="2"/>
</dbReference>
<protein>
    <submittedName>
        <fullName evidence="4">Spondin-1</fullName>
    </submittedName>
</protein>
<feature type="signal peptide" evidence="1">
    <location>
        <begin position="1"/>
        <end position="27"/>
    </location>
</feature>
<name>A0AAD9QH75_ACRCE</name>
<feature type="domain" description="EGF-like" evidence="2">
    <location>
        <begin position="415"/>
        <end position="426"/>
    </location>
</feature>
<dbReference type="PANTHER" id="PTHR11311:SF15">
    <property type="entry name" value="SPONDIN-2"/>
    <property type="match status" value="1"/>
</dbReference>
<dbReference type="EMBL" id="JARQWQ010000033">
    <property type="protein sequence ID" value="KAK2561283.1"/>
    <property type="molecule type" value="Genomic_DNA"/>
</dbReference>
<evidence type="ECO:0000313" key="5">
    <source>
        <dbReference type="Proteomes" id="UP001249851"/>
    </source>
</evidence>
<dbReference type="InterPro" id="IPR036383">
    <property type="entry name" value="TSP1_rpt_sf"/>
</dbReference>
<comment type="caution">
    <text evidence="4">The sequence shown here is derived from an EMBL/GenBank/DDBJ whole genome shotgun (WGS) entry which is preliminary data.</text>
</comment>
<keyword evidence="1" id="KW-0732">Signal</keyword>
<dbReference type="PROSITE" id="PS00022">
    <property type="entry name" value="EGF_1"/>
    <property type="match status" value="1"/>
</dbReference>
<sequence>MESAMLSAKFLVVFILLFSHFQNGTESWRRRRRRRACTPQDCQVSSWYSWNSCSVSTCGRQGSQSRSRSVASSASCGGASCPDLYESRHCYGSSSENCQLSSWSQWSACTAKRCGSSAMQTSTRHRITTEKCGGWCTTIFRKTQKCIRGPANCELSSWSEWSTCNGTVCTAGHGTQVSLRHKTIKETCGGTCTSTLLKEECPGTCKYALHQTKLCTQPRLPCFNGGTYKPNITGCVCMQGYYGWSACTAKKCVQTSTRHRISTEKCGGWCTSTFRTTRLCRRGSVNCELSSWSEWSTCNGTVCTAGHGTQVSFRNKTIKETCGGTCTSTLRRTRNCFNSITRKPAECQVSPWSEWGDCKRTLCQLSGIQARTRYETVKDECKGTCKYALHQTRPCAKPELPCFNGGTYKVNNKGCVCMQGHFGVCCEKSSQGSDGRELEIRYHYGKRATYLIRTLEAG</sequence>
<organism evidence="4 5">
    <name type="scientific">Acropora cervicornis</name>
    <name type="common">Staghorn coral</name>
    <dbReference type="NCBI Taxonomy" id="6130"/>
    <lineage>
        <taxon>Eukaryota</taxon>
        <taxon>Metazoa</taxon>
        <taxon>Cnidaria</taxon>
        <taxon>Anthozoa</taxon>
        <taxon>Hexacorallia</taxon>
        <taxon>Scleractinia</taxon>
        <taxon>Astrocoeniina</taxon>
        <taxon>Acroporidae</taxon>
        <taxon>Acropora</taxon>
    </lineage>
</organism>
<dbReference type="SUPFAM" id="SSF82895">
    <property type="entry name" value="TSP-1 type 1 repeat"/>
    <property type="match status" value="1"/>
</dbReference>
<dbReference type="Proteomes" id="UP001249851">
    <property type="component" value="Unassembled WGS sequence"/>
</dbReference>
<evidence type="ECO:0000256" key="1">
    <source>
        <dbReference type="SAM" id="SignalP"/>
    </source>
</evidence>
<accession>A0AAD9QH75</accession>
<reference evidence="4" key="1">
    <citation type="journal article" date="2023" name="G3 (Bethesda)">
        <title>Whole genome assembly and annotation of the endangered Caribbean coral Acropora cervicornis.</title>
        <authorList>
            <person name="Selwyn J.D."/>
            <person name="Vollmer S.V."/>
        </authorList>
    </citation>
    <scope>NUCLEOTIDE SEQUENCE</scope>
    <source>
        <strain evidence="4">K2</strain>
    </source>
</reference>
<evidence type="ECO:0000259" key="3">
    <source>
        <dbReference type="PROSITE" id="PS01186"/>
    </source>
</evidence>
<proteinExistence type="predicted"/>
<feature type="chain" id="PRO_5041984699" evidence="1">
    <location>
        <begin position="28"/>
        <end position="458"/>
    </location>
</feature>
<dbReference type="Pfam" id="PF00090">
    <property type="entry name" value="TSP_1"/>
    <property type="match status" value="3"/>
</dbReference>